<proteinExistence type="predicted"/>
<evidence type="ECO:0000256" key="4">
    <source>
        <dbReference type="PROSITE-ProRule" id="PRU01161"/>
    </source>
</evidence>
<reference evidence="6 7" key="1">
    <citation type="submission" date="2024-07" db="EMBL/GenBank/DDBJ databases">
        <title>Draft sequence of the Neodothiora populina.</title>
        <authorList>
            <person name="Drown D.D."/>
            <person name="Schuette U.S."/>
            <person name="Buechlein A.B."/>
            <person name="Rusch D.R."/>
            <person name="Winton L.W."/>
            <person name="Adams G.A."/>
        </authorList>
    </citation>
    <scope>NUCLEOTIDE SEQUENCE [LARGE SCALE GENOMIC DNA]</scope>
    <source>
        <strain evidence="6 7">CPC 39397</strain>
    </source>
</reference>
<dbReference type="PANTHER" id="PTHR24185">
    <property type="entry name" value="CALCIUM-INDEPENDENT PHOSPHOLIPASE A2-GAMMA"/>
    <property type="match status" value="1"/>
</dbReference>
<evidence type="ECO:0000256" key="3">
    <source>
        <dbReference type="ARBA" id="ARBA00023098"/>
    </source>
</evidence>
<dbReference type="Pfam" id="PF01734">
    <property type="entry name" value="Patatin"/>
    <property type="match status" value="1"/>
</dbReference>
<evidence type="ECO:0000259" key="5">
    <source>
        <dbReference type="PROSITE" id="PS51635"/>
    </source>
</evidence>
<keyword evidence="1 4" id="KW-0378">Hydrolase</keyword>
<dbReference type="Gene3D" id="3.40.1090.10">
    <property type="entry name" value="Cytosolic phospholipase A2 catalytic domain"/>
    <property type="match status" value="1"/>
</dbReference>
<dbReference type="PANTHER" id="PTHR24185:SF1">
    <property type="entry name" value="CALCIUM-INDEPENDENT PHOSPHOLIPASE A2-GAMMA"/>
    <property type="match status" value="1"/>
</dbReference>
<dbReference type="RefSeq" id="XP_069203610.1">
    <property type="nucleotide sequence ID" value="XM_069340142.1"/>
</dbReference>
<dbReference type="Proteomes" id="UP001562354">
    <property type="component" value="Unassembled WGS sequence"/>
</dbReference>
<name>A0ABR3PMH7_9PEZI</name>
<accession>A0ABR3PMH7</accession>
<gene>
    <name evidence="6" type="ORF">AAFC00_001013</name>
</gene>
<dbReference type="SUPFAM" id="SSF52151">
    <property type="entry name" value="FabD/lysophospholipase-like"/>
    <property type="match status" value="1"/>
</dbReference>
<sequence>MYGTSTGGLIAVMLGRLRMRIEECLQAYQMVGDRLFGHRRSVIPMATKYKHEPLEKAVQEIVIHNRNVINAHLLRSYPHFYDDAITPNWLTRYNEGADPLTIWQTTRATSAAPFYFELLAAEINGEMRNFKDGGIRENNPSSAAWNEFHSLYAAKKKEDPAVLLSIGTGLSDQSQDGFATAWPGPLGNFPIIRKIFEGLEKFSIVPSLLVKFTDSEKTHQTMRNYAKGEHKYYKRLNVDTGLEKMPLDHWVKGLWKPLKSLGISQLQETDQVEAKVEPGGVSLTKMEQATFAYLNRDFDAAFDSYAAPKDMMDQTAQKLVRLRRARAKAGGPRWETFIGKHLSKEMESDGGSTTTVKDR</sequence>
<feature type="short sequence motif" description="GXSXG" evidence="4">
    <location>
        <begin position="3"/>
        <end position="7"/>
    </location>
</feature>
<keyword evidence="2 4" id="KW-0442">Lipid degradation</keyword>
<dbReference type="InterPro" id="IPR002641">
    <property type="entry name" value="PNPLA_dom"/>
</dbReference>
<evidence type="ECO:0000313" key="6">
    <source>
        <dbReference type="EMBL" id="KAL1310761.1"/>
    </source>
</evidence>
<feature type="short sequence motif" description="DGA/G" evidence="4">
    <location>
        <begin position="132"/>
        <end position="134"/>
    </location>
</feature>
<evidence type="ECO:0000256" key="1">
    <source>
        <dbReference type="ARBA" id="ARBA00022801"/>
    </source>
</evidence>
<dbReference type="InterPro" id="IPR016035">
    <property type="entry name" value="Acyl_Trfase/lysoPLipase"/>
</dbReference>
<keyword evidence="3 4" id="KW-0443">Lipid metabolism</keyword>
<feature type="active site" description="Nucleophile" evidence="4">
    <location>
        <position position="5"/>
    </location>
</feature>
<protein>
    <recommendedName>
        <fullName evidence="5">PNPLA domain-containing protein</fullName>
    </recommendedName>
</protein>
<keyword evidence="7" id="KW-1185">Reference proteome</keyword>
<dbReference type="PROSITE" id="PS51635">
    <property type="entry name" value="PNPLA"/>
    <property type="match status" value="1"/>
</dbReference>
<comment type="caution">
    <text evidence="4">Lacks conserved residue(s) required for the propagation of feature annotation.</text>
</comment>
<feature type="domain" description="PNPLA" evidence="5">
    <location>
        <begin position="1"/>
        <end position="145"/>
    </location>
</feature>
<evidence type="ECO:0000256" key="2">
    <source>
        <dbReference type="ARBA" id="ARBA00022963"/>
    </source>
</evidence>
<comment type="caution">
    <text evidence="6">The sequence shown here is derived from an EMBL/GenBank/DDBJ whole genome shotgun (WGS) entry which is preliminary data.</text>
</comment>
<evidence type="ECO:0000313" key="7">
    <source>
        <dbReference type="Proteomes" id="UP001562354"/>
    </source>
</evidence>
<dbReference type="EMBL" id="JBFMKM010000003">
    <property type="protein sequence ID" value="KAL1310761.1"/>
    <property type="molecule type" value="Genomic_DNA"/>
</dbReference>
<dbReference type="GeneID" id="95974716"/>
<feature type="active site" description="Proton acceptor" evidence="4">
    <location>
        <position position="132"/>
    </location>
</feature>
<organism evidence="6 7">
    <name type="scientific">Neodothiora populina</name>
    <dbReference type="NCBI Taxonomy" id="2781224"/>
    <lineage>
        <taxon>Eukaryota</taxon>
        <taxon>Fungi</taxon>
        <taxon>Dikarya</taxon>
        <taxon>Ascomycota</taxon>
        <taxon>Pezizomycotina</taxon>
        <taxon>Dothideomycetes</taxon>
        <taxon>Dothideomycetidae</taxon>
        <taxon>Dothideales</taxon>
        <taxon>Dothioraceae</taxon>
        <taxon>Neodothiora</taxon>
    </lineage>
</organism>